<keyword evidence="4" id="KW-1185">Reference proteome</keyword>
<evidence type="ECO:0000313" key="4">
    <source>
        <dbReference type="Proteomes" id="UP000219465"/>
    </source>
</evidence>
<dbReference type="PANTHER" id="PTHR13847">
    <property type="entry name" value="SARCOSINE DEHYDROGENASE-RELATED"/>
    <property type="match status" value="1"/>
</dbReference>
<dbReference type="Gene3D" id="3.50.50.60">
    <property type="entry name" value="FAD/NAD(P)-binding domain"/>
    <property type="match status" value="1"/>
</dbReference>
<dbReference type="InterPro" id="IPR036188">
    <property type="entry name" value="FAD/NAD-bd_sf"/>
</dbReference>
<evidence type="ECO:0000256" key="1">
    <source>
        <dbReference type="ARBA" id="ARBA00023002"/>
    </source>
</evidence>
<dbReference type="GO" id="GO:0005737">
    <property type="term" value="C:cytoplasm"/>
    <property type="evidence" value="ECO:0007669"/>
    <property type="project" value="TreeGrafter"/>
</dbReference>
<dbReference type="SUPFAM" id="SSF51905">
    <property type="entry name" value="FAD/NAD(P)-binding domain"/>
    <property type="match status" value="1"/>
</dbReference>
<evidence type="ECO:0000313" key="3">
    <source>
        <dbReference type="EMBL" id="SOE08727.1"/>
    </source>
</evidence>
<feature type="domain" description="FAD dependent oxidoreductase" evidence="2">
    <location>
        <begin position="30"/>
        <end position="381"/>
    </location>
</feature>
<evidence type="ECO:0000259" key="2">
    <source>
        <dbReference type="Pfam" id="PF01266"/>
    </source>
</evidence>
<dbReference type="PRINTS" id="PR00411">
    <property type="entry name" value="PNDRDTASEI"/>
</dbReference>
<dbReference type="Proteomes" id="UP000219465">
    <property type="component" value="Unassembled WGS sequence"/>
</dbReference>
<gene>
    <name evidence="3" type="ORF">SAMN05877838_0456</name>
</gene>
<dbReference type="AlphaFoldDB" id="A0A286HLY7"/>
<protein>
    <submittedName>
        <fullName evidence="3">Glycine/D-amino acid oxidase-like deaminating enzyme</fullName>
    </submittedName>
</protein>
<dbReference type="GO" id="GO:0016491">
    <property type="term" value="F:oxidoreductase activity"/>
    <property type="evidence" value="ECO:0007669"/>
    <property type="project" value="UniProtKB-KW"/>
</dbReference>
<dbReference type="Pfam" id="PF01266">
    <property type="entry name" value="DAO"/>
    <property type="match status" value="1"/>
</dbReference>
<dbReference type="InterPro" id="IPR006076">
    <property type="entry name" value="FAD-dep_OxRdtase"/>
</dbReference>
<dbReference type="OrthoDB" id="9814969at2"/>
<proteinExistence type="predicted"/>
<name>A0A286HLY7_9HYPH</name>
<reference evidence="4" key="1">
    <citation type="submission" date="2017-08" db="EMBL/GenBank/DDBJ databases">
        <authorList>
            <person name="Varghese N."/>
            <person name="Submissions S."/>
        </authorList>
    </citation>
    <scope>NUCLEOTIDE SEQUENCE [LARGE SCALE GENOMIC DNA]</scope>
    <source>
        <strain evidence="4">KCTC 23107</strain>
    </source>
</reference>
<keyword evidence="1" id="KW-0560">Oxidoreductase</keyword>
<dbReference type="PANTHER" id="PTHR13847:SF275">
    <property type="entry name" value="GAMMA-GLUTAMYLPUTRESCINE OXIDOREDUCTASE"/>
    <property type="match status" value="1"/>
</dbReference>
<sequence length="423" mass="45730">MPHSSSLSLWDETAAEADLVAPLTTDLVTDIAVVGGGFTGLSTALHAAQNGLDVCVLEARQIGYGGSGRNVGLVNAGLWLPPQDVRAHFGEERGARLVEVLGNGPDYVMSLIETHQIRCELTRTGTIHAAHSPRGYRDLARRAEEWRRLGAPVSLLTREQACERIGSEAFHGGLLDQRAGTINPMGYVRGLTRAARAAGARIHTGARVRSLIRAGDVWRLETANSCVRARSVVLATNAYTDGLWPGLRDSFVPINYFQVATMPLGERVASILPERQGLWDTGKIMFSLRRDAADRLVIGSMGSVIGGENGLSERWAARQLKRLFPQLGPVAFETSWHGQIAMTADHIPRIHRLADGVYTPIGYNGRGIAPGTIFGKAMAELLAGGDEKDLPLPVTGVKPETLRRVKAGFYQTAFSANQIFKSI</sequence>
<accession>A0A286HLY7</accession>
<dbReference type="EMBL" id="OCPC01000001">
    <property type="protein sequence ID" value="SOE08727.1"/>
    <property type="molecule type" value="Genomic_DNA"/>
</dbReference>
<dbReference type="RefSeq" id="WP_097104633.1">
    <property type="nucleotide sequence ID" value="NZ_OCPC01000001.1"/>
</dbReference>
<organism evidence="3 4">
    <name type="scientific">Hoeflea halophila</name>
    <dbReference type="NCBI Taxonomy" id="714899"/>
    <lineage>
        <taxon>Bacteria</taxon>
        <taxon>Pseudomonadati</taxon>
        <taxon>Pseudomonadota</taxon>
        <taxon>Alphaproteobacteria</taxon>
        <taxon>Hyphomicrobiales</taxon>
        <taxon>Rhizobiaceae</taxon>
        <taxon>Hoeflea</taxon>
    </lineage>
</organism>
<dbReference type="Gene3D" id="3.30.9.10">
    <property type="entry name" value="D-Amino Acid Oxidase, subunit A, domain 2"/>
    <property type="match status" value="1"/>
</dbReference>